<dbReference type="NCBIfam" id="TIGR00787">
    <property type="entry name" value="dctP"/>
    <property type="match status" value="1"/>
</dbReference>
<evidence type="ECO:0000256" key="5">
    <source>
        <dbReference type="SAM" id="SignalP"/>
    </source>
</evidence>
<feature type="signal peptide" evidence="5">
    <location>
        <begin position="1"/>
        <end position="23"/>
    </location>
</feature>
<evidence type="ECO:0000256" key="4">
    <source>
        <dbReference type="SAM" id="MobiDB-lite"/>
    </source>
</evidence>
<dbReference type="PANTHER" id="PTHR33376:SF7">
    <property type="entry name" value="C4-DICARBOXYLATE-BINDING PROTEIN DCTB"/>
    <property type="match status" value="1"/>
</dbReference>
<protein>
    <submittedName>
        <fullName evidence="6">ABC transporter substrate-binding protein</fullName>
    </submittedName>
</protein>
<dbReference type="GO" id="GO:0030288">
    <property type="term" value="C:outer membrane-bounded periplasmic space"/>
    <property type="evidence" value="ECO:0007669"/>
    <property type="project" value="InterPro"/>
</dbReference>
<dbReference type="Gene3D" id="3.40.190.170">
    <property type="entry name" value="Bacterial extracellular solute-binding protein, family 7"/>
    <property type="match status" value="1"/>
</dbReference>
<sequence>MRRKRFVSAALATLLALTMTACGGDSSTPTNDEGSGSDAGGTPEYTIKVGHTLQEDTPAHKAWLLFEEQVEANSEGRIAVELYPNSSLGTERVMFEACQMGTLEVAYGTTSVLANFDKNMEVLDLPFLFEDEATARAAITGELGTAAAANLGDIGLINLTYMENGIRHVTNSSHPINTPDDLRDLKIRTMENSIHMSSFTHLGASPTPMAFTELFTALQQGTVDGEENPLFLIQTSRFEEVQDYLSLTGHFYTAGIATINKAFFESLPEDLQTVVTEAADAAREEEYRLCDEQNATALEYLKTEMEVNEISPENRQLFVDATAPVYDEVRTEIGDELVDMALAAQAG</sequence>
<evidence type="ECO:0000313" key="6">
    <source>
        <dbReference type="EMBL" id="BCK84648.1"/>
    </source>
</evidence>
<feature type="compositionally biased region" description="Polar residues" evidence="4">
    <location>
        <begin position="25"/>
        <end position="34"/>
    </location>
</feature>
<keyword evidence="3 5" id="KW-0732">Signal</keyword>
<dbReference type="InterPro" id="IPR018389">
    <property type="entry name" value="DctP_fam"/>
</dbReference>
<evidence type="ECO:0000313" key="7">
    <source>
        <dbReference type="Proteomes" id="UP000679848"/>
    </source>
</evidence>
<dbReference type="PIRSF" id="PIRSF006470">
    <property type="entry name" value="DctB"/>
    <property type="match status" value="1"/>
</dbReference>
<dbReference type="KEGG" id="pfaa:MM59RIKEN_19670"/>
<dbReference type="GO" id="GO:0055085">
    <property type="term" value="P:transmembrane transport"/>
    <property type="evidence" value="ECO:0007669"/>
    <property type="project" value="InterPro"/>
</dbReference>
<feature type="chain" id="PRO_5039479190" evidence="5">
    <location>
        <begin position="24"/>
        <end position="347"/>
    </location>
</feature>
<dbReference type="EMBL" id="AP023420">
    <property type="protein sequence ID" value="BCK84648.1"/>
    <property type="molecule type" value="Genomic_DNA"/>
</dbReference>
<keyword evidence="7" id="KW-1185">Reference proteome</keyword>
<dbReference type="Proteomes" id="UP000679848">
    <property type="component" value="Chromosome"/>
</dbReference>
<name>A0A810Q8R1_9FIRM</name>
<evidence type="ECO:0000256" key="3">
    <source>
        <dbReference type="ARBA" id="ARBA00022729"/>
    </source>
</evidence>
<evidence type="ECO:0000256" key="2">
    <source>
        <dbReference type="ARBA" id="ARBA00022448"/>
    </source>
</evidence>
<dbReference type="InterPro" id="IPR004682">
    <property type="entry name" value="TRAP_DctP"/>
</dbReference>
<comment type="similarity">
    <text evidence="1">Belongs to the bacterial solute-binding protein 7 family.</text>
</comment>
<accession>A0A810Q8R1</accession>
<dbReference type="PANTHER" id="PTHR33376">
    <property type="match status" value="1"/>
</dbReference>
<dbReference type="InterPro" id="IPR038404">
    <property type="entry name" value="TRAP_DctP_sf"/>
</dbReference>
<dbReference type="AlphaFoldDB" id="A0A810Q8R1"/>
<keyword evidence="2" id="KW-0813">Transport</keyword>
<dbReference type="SUPFAM" id="SSF53850">
    <property type="entry name" value="Periplasmic binding protein-like II"/>
    <property type="match status" value="1"/>
</dbReference>
<gene>
    <name evidence="6" type="ORF">MM59RIKEN_19670</name>
</gene>
<dbReference type="NCBIfam" id="NF037995">
    <property type="entry name" value="TRAP_S1"/>
    <property type="match status" value="1"/>
</dbReference>
<dbReference type="Pfam" id="PF03480">
    <property type="entry name" value="DctP"/>
    <property type="match status" value="1"/>
</dbReference>
<dbReference type="PROSITE" id="PS51257">
    <property type="entry name" value="PROKAR_LIPOPROTEIN"/>
    <property type="match status" value="1"/>
</dbReference>
<proteinExistence type="inferred from homology"/>
<reference evidence="6" key="1">
    <citation type="submission" date="2020-09" db="EMBL/GenBank/DDBJ databases">
        <title>New species isolated from human feces.</title>
        <authorList>
            <person name="Kitahara M."/>
            <person name="Shigeno Y."/>
            <person name="Shime M."/>
            <person name="Matsumoto Y."/>
            <person name="Nakamura S."/>
            <person name="Motooka D."/>
            <person name="Fukuoka S."/>
            <person name="Nishikawa H."/>
            <person name="Benno Y."/>
        </authorList>
    </citation>
    <scope>NUCLEOTIDE SEQUENCE</scope>
    <source>
        <strain evidence="6">MM59</strain>
    </source>
</reference>
<evidence type="ECO:0000256" key="1">
    <source>
        <dbReference type="ARBA" id="ARBA00009023"/>
    </source>
</evidence>
<organism evidence="6 7">
    <name type="scientific">Pusillibacter faecalis</name>
    <dbReference type="NCBI Taxonomy" id="2714358"/>
    <lineage>
        <taxon>Bacteria</taxon>
        <taxon>Bacillati</taxon>
        <taxon>Bacillota</taxon>
        <taxon>Clostridia</taxon>
        <taxon>Eubacteriales</taxon>
        <taxon>Oscillospiraceae</taxon>
        <taxon>Pusillibacter</taxon>
    </lineage>
</organism>
<feature type="region of interest" description="Disordered" evidence="4">
    <location>
        <begin position="22"/>
        <end position="45"/>
    </location>
</feature>